<gene>
    <name evidence="2" type="ORF">SCARUB_01956</name>
</gene>
<keyword evidence="1" id="KW-0812">Transmembrane</keyword>
<organism evidence="2 3">
    <name type="scientific">Candidatus Scalindua rubra</name>
    <dbReference type="NCBI Taxonomy" id="1872076"/>
    <lineage>
        <taxon>Bacteria</taxon>
        <taxon>Pseudomonadati</taxon>
        <taxon>Planctomycetota</taxon>
        <taxon>Candidatus Brocadiia</taxon>
        <taxon>Candidatus Brocadiales</taxon>
        <taxon>Candidatus Scalinduaceae</taxon>
        <taxon>Candidatus Scalindua</taxon>
    </lineage>
</organism>
<comment type="caution">
    <text evidence="2">The sequence shown here is derived from an EMBL/GenBank/DDBJ whole genome shotgun (WGS) entry which is preliminary data.</text>
</comment>
<protein>
    <submittedName>
        <fullName evidence="2">Uncharacterized protein</fullName>
    </submittedName>
</protein>
<keyword evidence="1" id="KW-1133">Transmembrane helix</keyword>
<sequence>MNAITFLITLLFLMTCFLTILKLRLCKNPVWYKVGFAVVGWFLFLFIMIESMIYMDQIIDYKTLDKYNNIVNNIREEERLSKTVLEFVMSKYPELNDVKIEEIEDEKGIFLNNPHLKTEAVQKVLTDFLRIKANKERVEEKNCHNKKTDRVSD</sequence>
<evidence type="ECO:0000313" key="2">
    <source>
        <dbReference type="EMBL" id="ODS32904.1"/>
    </source>
</evidence>
<dbReference type="Proteomes" id="UP000094056">
    <property type="component" value="Unassembled WGS sequence"/>
</dbReference>
<reference evidence="2 3" key="1">
    <citation type="submission" date="2016-07" db="EMBL/GenBank/DDBJ databases">
        <title>Draft genome of Scalindua rubra, obtained from a brine-seawater interface in the Red Sea, sheds light on salt adaptation in anammox bacteria.</title>
        <authorList>
            <person name="Speth D.R."/>
            <person name="Lagkouvardos I."/>
            <person name="Wang Y."/>
            <person name="Qian P.-Y."/>
            <person name="Dutilh B.E."/>
            <person name="Jetten M.S."/>
        </authorList>
    </citation>
    <scope>NUCLEOTIDE SEQUENCE [LARGE SCALE GENOMIC DNA]</scope>
    <source>
        <strain evidence="2">BSI-1</strain>
    </source>
</reference>
<evidence type="ECO:0000313" key="3">
    <source>
        <dbReference type="Proteomes" id="UP000094056"/>
    </source>
</evidence>
<feature type="transmembrane region" description="Helical" evidence="1">
    <location>
        <begin position="36"/>
        <end position="55"/>
    </location>
</feature>
<keyword evidence="1" id="KW-0472">Membrane</keyword>
<name>A0A1E3XD60_9BACT</name>
<evidence type="ECO:0000256" key="1">
    <source>
        <dbReference type="SAM" id="Phobius"/>
    </source>
</evidence>
<dbReference type="AlphaFoldDB" id="A0A1E3XD60"/>
<accession>A0A1E3XD60</accession>
<dbReference type="EMBL" id="MAYW01000044">
    <property type="protein sequence ID" value="ODS32904.1"/>
    <property type="molecule type" value="Genomic_DNA"/>
</dbReference>
<proteinExistence type="predicted"/>